<reference evidence="2" key="1">
    <citation type="submission" date="2021-03" db="EMBL/GenBank/DDBJ databases">
        <authorList>
            <person name="Wang G."/>
        </authorList>
    </citation>
    <scope>NUCLEOTIDE SEQUENCE</scope>
    <source>
        <strain evidence="2">KCTC 12899</strain>
    </source>
</reference>
<dbReference type="AlphaFoldDB" id="A0A8J7U4T2"/>
<keyword evidence="2" id="KW-0540">Nuclease</keyword>
<evidence type="ECO:0000313" key="3">
    <source>
        <dbReference type="Proteomes" id="UP000664417"/>
    </source>
</evidence>
<keyword evidence="2" id="KW-0378">Hydrolase</keyword>
<accession>A0A8J7U4T2</accession>
<keyword evidence="3" id="KW-1185">Reference proteome</keyword>
<dbReference type="Gene3D" id="1.10.30.50">
    <property type="match status" value="1"/>
</dbReference>
<dbReference type="GO" id="GO:0004519">
    <property type="term" value="F:endonuclease activity"/>
    <property type="evidence" value="ECO:0007669"/>
    <property type="project" value="UniProtKB-KW"/>
</dbReference>
<evidence type="ECO:0000259" key="1">
    <source>
        <dbReference type="Pfam" id="PF14279"/>
    </source>
</evidence>
<feature type="domain" description="HNH endonuclease 5" evidence="1">
    <location>
        <begin position="3"/>
        <end position="60"/>
    </location>
</feature>
<name>A0A8J7U4T2_9BACT</name>
<dbReference type="RefSeq" id="WP_207859689.1">
    <property type="nucleotide sequence ID" value="NZ_JAFREP010000014.1"/>
</dbReference>
<organism evidence="2 3">
    <name type="scientific">Acanthopleuribacter pedis</name>
    <dbReference type="NCBI Taxonomy" id="442870"/>
    <lineage>
        <taxon>Bacteria</taxon>
        <taxon>Pseudomonadati</taxon>
        <taxon>Acidobacteriota</taxon>
        <taxon>Holophagae</taxon>
        <taxon>Acanthopleuribacterales</taxon>
        <taxon>Acanthopleuribacteraceae</taxon>
        <taxon>Acanthopleuribacter</taxon>
    </lineage>
</organism>
<keyword evidence="2" id="KW-0255">Endonuclease</keyword>
<dbReference type="InterPro" id="IPR003615">
    <property type="entry name" value="HNH_nuc"/>
</dbReference>
<sequence>MICIYCNEQKEEKEFSLEHIFPDALGGALMDDNIFKTRQVCRRCNSISGRFVDGLFIKSWLSVAARAESSRKYLDLERGSALPFTYAGRMQGIELEDGMDCDYWIGPNGDRVYHVHEAYDERSMTYVSGNPITRKKKPGIAVLFPRNNEQKWLQTVFKSFVANFKKAKRYLGTPNDGLGPLLNTVFHEILSEDRQLVETLREKMNQEHHVRISMEEGFEQRFLAKVALGLGFQIFGEKFLNSSYATSLRNAFWEKDFKERQAKGVIFKSRLRQEDCPSALKELFWPGAHTIWLIPSGQYLILGIFLFGSEFYAVVISDEPEVWRGSELTSGINGFIVVPQIDKFVGPISSSEFLAHQHGVELSDKLKPLDEIRQHLDQQVT</sequence>
<dbReference type="Proteomes" id="UP000664417">
    <property type="component" value="Unassembled WGS sequence"/>
</dbReference>
<comment type="caution">
    <text evidence="2">The sequence shown here is derived from an EMBL/GenBank/DDBJ whole genome shotgun (WGS) entry which is preliminary data.</text>
</comment>
<gene>
    <name evidence="2" type="ORF">J3U88_15005</name>
</gene>
<dbReference type="CDD" id="cd00085">
    <property type="entry name" value="HNHc"/>
    <property type="match status" value="1"/>
</dbReference>
<protein>
    <submittedName>
        <fullName evidence="2">HNH endonuclease</fullName>
    </submittedName>
</protein>
<dbReference type="InterPro" id="IPR029471">
    <property type="entry name" value="HNH_5"/>
</dbReference>
<dbReference type="Pfam" id="PF14279">
    <property type="entry name" value="HNH_5"/>
    <property type="match status" value="1"/>
</dbReference>
<proteinExistence type="predicted"/>
<evidence type="ECO:0000313" key="2">
    <source>
        <dbReference type="EMBL" id="MBO1319783.1"/>
    </source>
</evidence>
<dbReference type="EMBL" id="JAFREP010000014">
    <property type="protein sequence ID" value="MBO1319783.1"/>
    <property type="molecule type" value="Genomic_DNA"/>
</dbReference>